<comment type="subcellular location">
    <subcellularLocation>
        <location evidence="1">Membrane</location>
    </subcellularLocation>
</comment>
<evidence type="ECO:0000256" key="1">
    <source>
        <dbReference type="ARBA" id="ARBA00004370"/>
    </source>
</evidence>
<dbReference type="Pfam" id="PF01103">
    <property type="entry name" value="Omp85"/>
    <property type="match status" value="1"/>
</dbReference>
<dbReference type="GO" id="GO:0019867">
    <property type="term" value="C:outer membrane"/>
    <property type="evidence" value="ECO:0007669"/>
    <property type="project" value="InterPro"/>
</dbReference>
<dbReference type="AlphaFoldDB" id="A0A1F5YY85"/>
<evidence type="ECO:0000259" key="5">
    <source>
        <dbReference type="PROSITE" id="PS51779"/>
    </source>
</evidence>
<dbReference type="Proteomes" id="UP000179129">
    <property type="component" value="Unassembled WGS sequence"/>
</dbReference>
<dbReference type="PROSITE" id="PS51779">
    <property type="entry name" value="POTRA"/>
    <property type="match status" value="2"/>
</dbReference>
<dbReference type="Pfam" id="PF07244">
    <property type="entry name" value="POTRA"/>
    <property type="match status" value="3"/>
</dbReference>
<feature type="domain" description="POTRA" evidence="5">
    <location>
        <begin position="203"/>
        <end position="277"/>
    </location>
</feature>
<dbReference type="Gene3D" id="3.10.20.310">
    <property type="entry name" value="membrane protein fhac"/>
    <property type="match status" value="3"/>
</dbReference>
<name>A0A1F5YY85_9BACT</name>
<evidence type="ECO:0000313" key="7">
    <source>
        <dbReference type="Proteomes" id="UP000179129"/>
    </source>
</evidence>
<accession>A0A1F5YY85</accession>
<proteinExistence type="predicted"/>
<dbReference type="EMBL" id="MFIX01000084">
    <property type="protein sequence ID" value="OGG05159.1"/>
    <property type="molecule type" value="Genomic_DNA"/>
</dbReference>
<keyword evidence="4" id="KW-0472">Membrane</keyword>
<dbReference type="PANTHER" id="PTHR12815:SF18">
    <property type="entry name" value="SORTING AND ASSEMBLY MACHINERY COMPONENT 50 HOMOLOG"/>
    <property type="match status" value="1"/>
</dbReference>
<dbReference type="Gene3D" id="2.40.160.50">
    <property type="entry name" value="membrane protein fhac: a member of the omp85/tpsb transporter family"/>
    <property type="match status" value="1"/>
</dbReference>
<protein>
    <recommendedName>
        <fullName evidence="5">POTRA domain-containing protein</fullName>
    </recommendedName>
</protein>
<feature type="domain" description="POTRA" evidence="5">
    <location>
        <begin position="40"/>
        <end position="119"/>
    </location>
</feature>
<dbReference type="InterPro" id="IPR034746">
    <property type="entry name" value="POTRA"/>
</dbReference>
<sequence length="633" mass="71407">MKFFHEIGSFFSSGLFRAGTPLLLSVLLALTVCQTAEAQWIVGRIELDGNGRISDKELLALMNLKKGKSYAEWKTEEDRAMILALYRSRGFLQAEVGAFEKNIEIENQRVDVLVRITEGLQTVLRKIEVTGNTVFSAKELLGFEEIPPGKPLDARKLNLLKQDILNAYFDQGYLYAEVKDRFYFPTGESNAEVYFDIEQGPQVKVGKIEIEGNRKIKNSVILKALEIKPGSVYSEEKMRKSKANLYRIGVLKDVRHKLIGTENTSAVIDVLVTVSEGDFRAVGVGGGIGDVDGLRGWLEWGHYNLLSRAFSLMQLTRVTYQPFEKQPAYQYSYSSSLTLRQPYFLNSRMEGSTTGYFEKVAYAHHEEEKLAINVLLRNMSTERRELSLLTELNQRNIFNVDTLNSDKSITDNRGNNITNLISPLLMRDRRDDQFNPERGYLVLAKSTLAGGPFLLGSINYYQFSLESSYIQPLYRPKNKLPLLLAGRIKLGTIREFGGTPSVPPSEAFNIGGGKNLRGYSELSVGPINDRNVAGNVLIQTNLELRYPIWHNLGGVLFLDAANVFRELRFDQRFHLLTTSGVGLRYLTPIGPLRIDGAVKLNNFLSNQAISPGDYLERERQSWGRIHFGIGHTF</sequence>
<evidence type="ECO:0000256" key="4">
    <source>
        <dbReference type="ARBA" id="ARBA00023136"/>
    </source>
</evidence>
<dbReference type="InterPro" id="IPR000184">
    <property type="entry name" value="Bac_surfAg_D15"/>
</dbReference>
<dbReference type="STRING" id="1817867.A3F83_09495"/>
<evidence type="ECO:0000313" key="6">
    <source>
        <dbReference type="EMBL" id="OGG05159.1"/>
    </source>
</evidence>
<keyword evidence="3" id="KW-0812">Transmembrane</keyword>
<keyword evidence="2" id="KW-1134">Transmembrane beta strand</keyword>
<dbReference type="PANTHER" id="PTHR12815">
    <property type="entry name" value="SORTING AND ASSEMBLY MACHINERY SAMM50 PROTEIN FAMILY MEMBER"/>
    <property type="match status" value="1"/>
</dbReference>
<gene>
    <name evidence="6" type="ORF">A3F83_09495</name>
</gene>
<dbReference type="InterPro" id="IPR039910">
    <property type="entry name" value="D15-like"/>
</dbReference>
<evidence type="ECO:0000256" key="3">
    <source>
        <dbReference type="ARBA" id="ARBA00022692"/>
    </source>
</evidence>
<dbReference type="InterPro" id="IPR010827">
    <property type="entry name" value="BamA/TamA_POTRA"/>
</dbReference>
<comment type="caution">
    <text evidence="6">The sequence shown here is derived from an EMBL/GenBank/DDBJ whole genome shotgun (WGS) entry which is preliminary data.</text>
</comment>
<organism evidence="6 7">
    <name type="scientific">Candidatus Glassbacteria bacterium RIFCSPLOWO2_12_FULL_58_11</name>
    <dbReference type="NCBI Taxonomy" id="1817867"/>
    <lineage>
        <taxon>Bacteria</taxon>
        <taxon>Candidatus Glassiibacteriota</taxon>
    </lineage>
</organism>
<reference evidence="6 7" key="1">
    <citation type="journal article" date="2016" name="Nat. Commun.">
        <title>Thousands of microbial genomes shed light on interconnected biogeochemical processes in an aquifer system.</title>
        <authorList>
            <person name="Anantharaman K."/>
            <person name="Brown C.T."/>
            <person name="Hug L.A."/>
            <person name="Sharon I."/>
            <person name="Castelle C.J."/>
            <person name="Probst A.J."/>
            <person name="Thomas B.C."/>
            <person name="Singh A."/>
            <person name="Wilkins M.J."/>
            <person name="Karaoz U."/>
            <person name="Brodie E.L."/>
            <person name="Williams K.H."/>
            <person name="Hubbard S.S."/>
            <person name="Banfield J.F."/>
        </authorList>
    </citation>
    <scope>NUCLEOTIDE SEQUENCE [LARGE SCALE GENOMIC DNA]</scope>
</reference>
<evidence type="ECO:0000256" key="2">
    <source>
        <dbReference type="ARBA" id="ARBA00022452"/>
    </source>
</evidence>